<name>A0A9C6E360_9MUSC</name>
<comment type="similarity">
    <text evidence="6">Belongs to the cyclic nucleotide phosphodiesterase family. PDE9 subfamily.</text>
</comment>
<feature type="compositionally biased region" description="Polar residues" evidence="11">
    <location>
        <begin position="930"/>
        <end position="974"/>
    </location>
</feature>
<dbReference type="GO" id="GO:0046872">
    <property type="term" value="F:metal ion binding"/>
    <property type="evidence" value="ECO:0007669"/>
    <property type="project" value="UniProtKB-KW"/>
</dbReference>
<dbReference type="PANTHER" id="PTHR11347">
    <property type="entry name" value="CYCLIC NUCLEOTIDE PHOSPHODIESTERASE"/>
    <property type="match status" value="1"/>
</dbReference>
<feature type="binding site" evidence="8">
    <location>
        <position position="792"/>
    </location>
    <ligand>
        <name>AMP</name>
        <dbReference type="ChEBI" id="CHEBI:456215"/>
    </ligand>
</feature>
<evidence type="ECO:0000256" key="1">
    <source>
        <dbReference type="ARBA" id="ARBA00000583"/>
    </source>
</evidence>
<evidence type="ECO:0000259" key="12">
    <source>
        <dbReference type="PROSITE" id="PS51845"/>
    </source>
</evidence>
<dbReference type="PROSITE" id="PS00126">
    <property type="entry name" value="PDEASE_I_1"/>
    <property type="match status" value="1"/>
</dbReference>
<keyword evidence="2" id="KW-0140">cGMP</keyword>
<feature type="compositionally biased region" description="Basic and acidic residues" evidence="11">
    <location>
        <begin position="1370"/>
        <end position="1379"/>
    </location>
</feature>
<proteinExistence type="inferred from homology"/>
<evidence type="ECO:0000256" key="11">
    <source>
        <dbReference type="SAM" id="MobiDB-lite"/>
    </source>
</evidence>
<organism evidence="13 14">
    <name type="scientific">Glossina fuscipes</name>
    <dbReference type="NCBI Taxonomy" id="7396"/>
    <lineage>
        <taxon>Eukaryota</taxon>
        <taxon>Metazoa</taxon>
        <taxon>Ecdysozoa</taxon>
        <taxon>Arthropoda</taxon>
        <taxon>Hexapoda</taxon>
        <taxon>Insecta</taxon>
        <taxon>Pterygota</taxon>
        <taxon>Neoptera</taxon>
        <taxon>Endopterygota</taxon>
        <taxon>Diptera</taxon>
        <taxon>Brachycera</taxon>
        <taxon>Muscomorpha</taxon>
        <taxon>Hippoboscoidea</taxon>
        <taxon>Glossinidae</taxon>
        <taxon>Glossina</taxon>
    </lineage>
</organism>
<dbReference type="Proteomes" id="UP000092443">
    <property type="component" value="Unplaced"/>
</dbReference>
<dbReference type="FunFam" id="1.10.1300.10:FF:000006">
    <property type="entry name" value="Phosphodiesterase 9A"/>
    <property type="match status" value="1"/>
</dbReference>
<feature type="domain" description="PDEase" evidence="12">
    <location>
        <begin position="566"/>
        <end position="887"/>
    </location>
</feature>
<feature type="region of interest" description="Disordered" evidence="11">
    <location>
        <begin position="66"/>
        <end position="129"/>
    </location>
</feature>
<feature type="binding site" evidence="8">
    <location>
        <position position="683"/>
    </location>
    <ligand>
        <name>AMP</name>
        <dbReference type="ChEBI" id="CHEBI:456215"/>
    </ligand>
</feature>
<feature type="binding site" evidence="8">
    <location>
        <position position="843"/>
    </location>
    <ligand>
        <name>AMP</name>
        <dbReference type="ChEBI" id="CHEBI:456215"/>
    </ligand>
</feature>
<feature type="region of interest" description="Disordered" evidence="11">
    <location>
        <begin position="1349"/>
        <end position="1411"/>
    </location>
</feature>
<feature type="binding site" evidence="9">
    <location>
        <position position="682"/>
    </location>
    <ligand>
        <name>Zn(2+)</name>
        <dbReference type="ChEBI" id="CHEBI:29105"/>
        <label>1</label>
    </ligand>
</feature>
<dbReference type="PROSITE" id="PS51845">
    <property type="entry name" value="PDEASE_I_2"/>
    <property type="match status" value="1"/>
</dbReference>
<feature type="compositionally biased region" description="Basic and acidic residues" evidence="11">
    <location>
        <begin position="1006"/>
        <end position="1017"/>
    </location>
</feature>
<feature type="region of interest" description="Disordered" evidence="11">
    <location>
        <begin position="1"/>
        <end position="53"/>
    </location>
</feature>
<dbReference type="InterPro" id="IPR036971">
    <property type="entry name" value="PDEase_catalytic_dom_sf"/>
</dbReference>
<dbReference type="PRINTS" id="PR00387">
    <property type="entry name" value="PDIESTERASE1"/>
</dbReference>
<feature type="compositionally biased region" description="Low complexity" evidence="11">
    <location>
        <begin position="1020"/>
        <end position="1029"/>
    </location>
</feature>
<dbReference type="RefSeq" id="XP_037898939.1">
    <property type="nucleotide sequence ID" value="XM_038043011.1"/>
</dbReference>
<evidence type="ECO:0000256" key="6">
    <source>
        <dbReference type="ARBA" id="ARBA00061167"/>
    </source>
</evidence>
<dbReference type="InterPro" id="IPR023174">
    <property type="entry name" value="PDEase_CS"/>
</dbReference>
<comment type="cofactor">
    <cofactor evidence="10">
        <name>a divalent metal cation</name>
        <dbReference type="ChEBI" id="CHEBI:60240"/>
    </cofactor>
    <text evidence="10">Binds 2 divalent metal cations per subunit. Site 1 may preferentially bind zinc ions, while site 2 has a preference for magnesium and/or manganese ions.</text>
</comment>
<comment type="catalytic activity">
    <reaction evidence="1">
        <text>3',5'-cyclic GMP + H2O = GMP + H(+)</text>
        <dbReference type="Rhea" id="RHEA:16957"/>
        <dbReference type="ChEBI" id="CHEBI:15377"/>
        <dbReference type="ChEBI" id="CHEBI:15378"/>
        <dbReference type="ChEBI" id="CHEBI:57746"/>
        <dbReference type="ChEBI" id="CHEBI:58115"/>
        <dbReference type="EC" id="3.1.4.35"/>
    </reaction>
</comment>
<feature type="compositionally biased region" description="Low complexity" evidence="11">
    <location>
        <begin position="903"/>
        <end position="920"/>
    </location>
</feature>
<keyword evidence="3 9" id="KW-0479">Metal-binding</keyword>
<feature type="binding site" evidence="8">
    <location>
        <begin position="642"/>
        <end position="646"/>
    </location>
    <ligand>
        <name>AMP</name>
        <dbReference type="ChEBI" id="CHEBI:456215"/>
    </ligand>
</feature>
<protein>
    <recommendedName>
        <fullName evidence="10">Phosphodiesterase</fullName>
        <ecNumber evidence="10">3.1.4.-</ecNumber>
    </recommendedName>
</protein>
<evidence type="ECO:0000256" key="9">
    <source>
        <dbReference type="PIRSR" id="PIRSR623088-3"/>
    </source>
</evidence>
<feature type="region of interest" description="Disordered" evidence="11">
    <location>
        <begin position="888"/>
        <end position="1044"/>
    </location>
</feature>
<feature type="compositionally biased region" description="Low complexity" evidence="11">
    <location>
        <begin position="91"/>
        <end position="109"/>
    </location>
</feature>
<feature type="binding site" evidence="9">
    <location>
        <position position="792"/>
    </location>
    <ligand>
        <name>Zn(2+)</name>
        <dbReference type="ChEBI" id="CHEBI:29105"/>
        <label>1</label>
    </ligand>
</feature>
<feature type="compositionally biased region" description="Polar residues" evidence="11">
    <location>
        <begin position="25"/>
        <end position="40"/>
    </location>
</feature>
<dbReference type="Pfam" id="PF00233">
    <property type="entry name" value="PDEase_I"/>
    <property type="match status" value="1"/>
</dbReference>
<dbReference type="InterPro" id="IPR003607">
    <property type="entry name" value="HD/PDEase_dom"/>
</dbReference>
<dbReference type="KEGG" id="gfs:119643631"/>
<dbReference type="SMART" id="SM00471">
    <property type="entry name" value="HDc"/>
    <property type="match status" value="1"/>
</dbReference>
<evidence type="ECO:0000313" key="13">
    <source>
        <dbReference type="Proteomes" id="UP000092443"/>
    </source>
</evidence>
<feature type="binding site" evidence="9">
    <location>
        <position position="683"/>
    </location>
    <ligand>
        <name>Zn(2+)</name>
        <dbReference type="ChEBI" id="CHEBI:29105"/>
        <label>1</label>
    </ligand>
</feature>
<dbReference type="InterPro" id="IPR002073">
    <property type="entry name" value="PDEase_catalytic_dom"/>
</dbReference>
<evidence type="ECO:0000256" key="8">
    <source>
        <dbReference type="PIRSR" id="PIRSR623088-2"/>
    </source>
</evidence>
<dbReference type="InterPro" id="IPR023088">
    <property type="entry name" value="PDEase"/>
</dbReference>
<reference evidence="14" key="1">
    <citation type="submission" date="2025-08" db="UniProtKB">
        <authorList>
            <consortium name="RefSeq"/>
        </authorList>
    </citation>
    <scope>IDENTIFICATION</scope>
    <source>
        <tissue evidence="14">Whole body pupa</tissue>
    </source>
</reference>
<evidence type="ECO:0000256" key="3">
    <source>
        <dbReference type="ARBA" id="ARBA00022723"/>
    </source>
</evidence>
<keyword evidence="4 10" id="KW-0378">Hydrolase</keyword>
<feature type="region of interest" description="Disordered" evidence="11">
    <location>
        <begin position="1432"/>
        <end position="1459"/>
    </location>
</feature>
<accession>A0A9C6E360</accession>
<feature type="binding site" evidence="9">
    <location>
        <position position="646"/>
    </location>
    <ligand>
        <name>Zn(2+)</name>
        <dbReference type="ChEBI" id="CHEBI:29105"/>
        <label>1</label>
    </ligand>
</feature>
<gene>
    <name evidence="14" type="primary">LOC119643631</name>
</gene>
<evidence type="ECO:0000256" key="2">
    <source>
        <dbReference type="ARBA" id="ARBA00022535"/>
    </source>
</evidence>
<evidence type="ECO:0000256" key="7">
    <source>
        <dbReference type="PIRSR" id="PIRSR623088-1"/>
    </source>
</evidence>
<evidence type="ECO:0000256" key="5">
    <source>
        <dbReference type="ARBA" id="ARBA00037913"/>
    </source>
</evidence>
<feature type="binding site" evidence="9">
    <location>
        <position position="683"/>
    </location>
    <ligand>
        <name>Zn(2+)</name>
        <dbReference type="ChEBI" id="CHEBI:29105"/>
        <label>2</label>
    </ligand>
</feature>
<evidence type="ECO:0000313" key="14">
    <source>
        <dbReference type="RefSeq" id="XP_037898939.1"/>
    </source>
</evidence>
<feature type="active site" description="Proton donor" evidence="7">
    <location>
        <position position="642"/>
    </location>
</feature>
<dbReference type="SUPFAM" id="SSF109604">
    <property type="entry name" value="HD-domain/PDEase-like"/>
    <property type="match status" value="1"/>
</dbReference>
<dbReference type="Gene3D" id="1.10.1300.10">
    <property type="entry name" value="3'5'-cyclic nucleotide phosphodiesterase, catalytic domain"/>
    <property type="match status" value="1"/>
</dbReference>
<evidence type="ECO:0000256" key="4">
    <source>
        <dbReference type="ARBA" id="ARBA00022801"/>
    </source>
</evidence>
<dbReference type="CDD" id="cd00077">
    <property type="entry name" value="HDc"/>
    <property type="match status" value="1"/>
</dbReference>
<dbReference type="GeneID" id="119643631"/>
<feature type="compositionally biased region" description="Polar residues" evidence="11">
    <location>
        <begin position="1449"/>
        <end position="1459"/>
    </location>
</feature>
<sequence length="1459" mass="158277">MYKDSSCRSSPQPPPTTNVAEVASDSASTALPTSHLQNRPQQQQQQQSSYPPLQFSYAYSQATVEDDEENGFSCPSESSSEAEYEIRSRISTASTTSTSSSSVAAATAVGAPRPRLQRRLTGSVPDHSHAHVNSDIHLLRKIGHIAARVRFLSKLYGDFKLVNPYSPAKQRRLLQEIILKHSIIDPEREGNRVEVKLRSGTSGNGSLRSSTPASSVASSYCCLPQTAESSFDDDSVTSTVRRKSSTPITATGSIVLLEDLLIQLYEDRRNKVTVIRKRYSRRNSAGGALALTKIPRNHLIIMSSKTASSSVERLLQLDNEEDGGVNGVSGSPSTDKLPKVGTYLINATASSHLQQHVQQRTSNAFLQPIPGDDNLRRRRASDCSTHIGQTLSNQLQITLKNNNCTKLPLHRGSCGAAGEHLLAANSIANRQTLILSKSCSNVDASTGQSNAAFYASSDLRTITGAIAATGSCGGSSSIGTATTSAGIGAATGGNGIGNANGNNEYSIVQLNNTIIQCHFNDDDFRALIKDLKRKIEYTERLNWLCLSKRPMGPPHRKSSLPKHQEVKKRFLEICDTTLSEEVRNALRLPAFDSYEWSDADIIHLMQTMFTELGFIEKFNIPIDILREWLYEVYKHYNEVPFHNFRHCFCVAQMMYAITRQANLLQRLGDLECLILLVSCICHDLDHPGYNNIYQINARTELALRYNDISPLENHHCSIAFRLLEHPDCNIFKNFNRETFNQIREGIIRCILATDMARHNEILTQFKDITSTFDYTNRAHINLLCMILIKVADISNEARPMDVAEPWLDRLLQEFFAQSAAEKSEGLPVTPFMDPDKISKPGSQVRFIGLVLLPLFEALGDLVPEVTELIIIPVRIAFDYYKRLNDAQTKSRKSMADTSSAGPSGDNSGASDNKDNSNSSATVGGGMANGADTTASAPSVGNSGGSISPQMPRSQSGISVKSRRSIPSQKSASRTSVDEPGGIPAELHDLPEGSESGDSETATEVDVAEKTSKFKVDTEGSSNRSKSSHSTSRKSSREKRPSMIGEMCSSGQRIRNSYGNIHGYHANRGHFSSNRAVSLDQYSTNNRRSSDGLQQVISDSNVFYNRHNRSSLEASTVICRLAEDMNMNQQISTANGNTNHTLSDTSQLVPNLEGSISDSTTGSNVTTAVNNVAQPASLTLQTTITATANQHNIINMSTMSSNGNMSPTQILQPRQHICTTATSVAANNTLNGVTGPHSTEITAPPKSSWKARLKQFSEYFSFSFDKSSKRFGSTRSSPCSMRNNNTAHAATITGPRSGTYVDPLTGKPTGICCTISNNLQSPSLRQTQLVQHQQDLIAAAAAGRHRAYSLDVPCNRSNPRYSSSSGGGGDSSRKSSRHDGGGLGDVNNSNNTLHSSSGTGSEMPTCMPPPIRIGSVDASDTILITTGGLSSVLTPTNLGDAAEPSLSIDLGSSATEPPKI</sequence>
<keyword evidence="13" id="KW-1185">Reference proteome</keyword>
<comment type="pathway">
    <text evidence="5">Purine metabolism; 3',5'-cyclic GMP degradation; GMP from 3',5'-cyclic GMP: step 1/1.</text>
</comment>
<dbReference type="GO" id="GO:0007165">
    <property type="term" value="P:signal transduction"/>
    <property type="evidence" value="ECO:0007669"/>
    <property type="project" value="InterPro"/>
</dbReference>
<dbReference type="GO" id="GO:0047555">
    <property type="term" value="F:3',5'-cyclic-GMP phosphodiesterase activity"/>
    <property type="evidence" value="ECO:0007669"/>
    <property type="project" value="UniProtKB-EC"/>
</dbReference>
<dbReference type="EC" id="3.1.4.-" evidence="10"/>
<feature type="compositionally biased region" description="Polar residues" evidence="11">
    <location>
        <begin position="1385"/>
        <end position="1401"/>
    </location>
</feature>
<evidence type="ECO:0000256" key="10">
    <source>
        <dbReference type="RuleBase" id="RU363067"/>
    </source>
</evidence>